<evidence type="ECO:0000313" key="3">
    <source>
        <dbReference type="EMBL" id="PCF97667.1"/>
    </source>
</evidence>
<reference evidence="4" key="1">
    <citation type="submission" date="2017-09" db="EMBL/GenBank/DDBJ databases">
        <authorList>
            <person name="Cho G.-S."/>
            <person name="Oguntoyinbo F.A."/>
            <person name="Cnockaert M."/>
            <person name="Kabisch J."/>
            <person name="Neve H."/>
            <person name="Bockelmann W."/>
            <person name="Wenning M."/>
            <person name="Franz C.M."/>
            <person name="Vandamme P."/>
        </authorList>
    </citation>
    <scope>NUCLEOTIDE SEQUENCE [LARGE SCALE GENOMIC DNA]</scope>
    <source>
        <strain evidence="4">MBT G8648</strain>
    </source>
</reference>
<dbReference type="Gene3D" id="3.40.190.10">
    <property type="entry name" value="Periplasmic binding protein-like II"/>
    <property type="match status" value="2"/>
</dbReference>
<keyword evidence="4" id="KW-1185">Reference proteome</keyword>
<dbReference type="EMBL" id="NWUX01000001">
    <property type="protein sequence ID" value="PCF97667.1"/>
    <property type="molecule type" value="Genomic_DNA"/>
</dbReference>
<evidence type="ECO:0000256" key="1">
    <source>
        <dbReference type="SAM" id="MobiDB-lite"/>
    </source>
</evidence>
<dbReference type="InterPro" id="IPR027939">
    <property type="entry name" value="NMT1/THI5"/>
</dbReference>
<dbReference type="OrthoDB" id="5348911at2"/>
<protein>
    <submittedName>
        <fullName evidence="3">ABC transporter substrate-binding protein</fullName>
    </submittedName>
</protein>
<evidence type="ECO:0000313" key="4">
    <source>
        <dbReference type="Proteomes" id="UP000218677"/>
    </source>
</evidence>
<organism evidence="3 4">
    <name type="scientific">Vreelandella nigrificans</name>
    <dbReference type="NCBI Taxonomy" id="2042704"/>
    <lineage>
        <taxon>Bacteria</taxon>
        <taxon>Pseudomonadati</taxon>
        <taxon>Pseudomonadota</taxon>
        <taxon>Gammaproteobacteria</taxon>
        <taxon>Oceanospirillales</taxon>
        <taxon>Halomonadaceae</taxon>
        <taxon>Vreelandella</taxon>
    </lineage>
</organism>
<accession>A0A2A4HTD4</accession>
<sequence>MLYPFSRLWLAALSLASLALVLLLLFSNSVAYANKETTISAEELRLESEVQIPEGLWSSSPDLVEEDEVEEEAPTMALTPPPPLDPPPLKQLTLMLDWYLSPQHAALIVAHERGLFAAHGLEVELQTPADPSIAIKLLAAGEVDLALARQPLLHLHAHDGAPIARIGTLFETPLTAVIVAGNQYEDNQAYLAGLHYGFSTREGRDTMLAHLLPRSIQQIDDFSPPENVRFSSATALRDGSVDAIADGFYHYLPPLLATEGIATHVIQYHELKIPRHDGLIVLANSDSMVRRAPTWARLLIALEEASHWIIDNPEAAWTLLATTHPILDNAINAAAWEDLLRRMTLSPAALDTRRYATFENYLLQAGLIDAELPTSRLAIDLHALPR</sequence>
<dbReference type="GO" id="GO:0009228">
    <property type="term" value="P:thiamine biosynthetic process"/>
    <property type="evidence" value="ECO:0007669"/>
    <property type="project" value="InterPro"/>
</dbReference>
<feature type="region of interest" description="Disordered" evidence="1">
    <location>
        <begin position="64"/>
        <end position="84"/>
    </location>
</feature>
<evidence type="ECO:0000259" key="2">
    <source>
        <dbReference type="Pfam" id="PF09084"/>
    </source>
</evidence>
<feature type="domain" description="SsuA/THI5-like" evidence="2">
    <location>
        <begin position="102"/>
        <end position="316"/>
    </location>
</feature>
<comment type="caution">
    <text evidence="3">The sequence shown here is derived from an EMBL/GenBank/DDBJ whole genome shotgun (WGS) entry which is preliminary data.</text>
</comment>
<gene>
    <name evidence="3" type="ORF">CPA45_02785</name>
</gene>
<dbReference type="InterPro" id="IPR015168">
    <property type="entry name" value="SsuA/THI5"/>
</dbReference>
<proteinExistence type="predicted"/>
<name>A0A2A4HTD4_9GAMM</name>
<dbReference type="Proteomes" id="UP000218677">
    <property type="component" value="Unassembled WGS sequence"/>
</dbReference>
<feature type="compositionally biased region" description="Acidic residues" evidence="1">
    <location>
        <begin position="64"/>
        <end position="73"/>
    </location>
</feature>
<dbReference type="AlphaFoldDB" id="A0A2A4HTD4"/>
<dbReference type="PANTHER" id="PTHR31528:SF3">
    <property type="entry name" value="THIAMINE BIOSYNTHESIS PROTEIN HI_0357-RELATED"/>
    <property type="match status" value="1"/>
</dbReference>
<dbReference type="RefSeq" id="WP_096650085.1">
    <property type="nucleotide sequence ID" value="NZ_NWUX01000001.1"/>
</dbReference>
<dbReference type="SUPFAM" id="SSF53850">
    <property type="entry name" value="Periplasmic binding protein-like II"/>
    <property type="match status" value="1"/>
</dbReference>
<dbReference type="PANTHER" id="PTHR31528">
    <property type="entry name" value="4-AMINO-5-HYDROXYMETHYL-2-METHYLPYRIMIDINE PHOSPHATE SYNTHASE THI11-RELATED"/>
    <property type="match status" value="1"/>
</dbReference>
<dbReference type="Pfam" id="PF09084">
    <property type="entry name" value="NMT1"/>
    <property type="match status" value="1"/>
</dbReference>